<dbReference type="Proteomes" id="UP000230750">
    <property type="component" value="Unassembled WGS sequence"/>
</dbReference>
<feature type="chain" id="PRO_5013634449" evidence="2">
    <location>
        <begin position="18"/>
        <end position="133"/>
    </location>
</feature>
<keyword evidence="4" id="KW-1185">Reference proteome</keyword>
<dbReference type="EMBL" id="MRZV01000530">
    <property type="protein sequence ID" value="PIK48290.1"/>
    <property type="molecule type" value="Genomic_DNA"/>
</dbReference>
<keyword evidence="2" id="KW-0732">Signal</keyword>
<proteinExistence type="predicted"/>
<evidence type="ECO:0000256" key="1">
    <source>
        <dbReference type="SAM" id="MobiDB-lite"/>
    </source>
</evidence>
<name>A0A2G8KK02_STIJA</name>
<organism evidence="3 4">
    <name type="scientific">Stichopus japonicus</name>
    <name type="common">Sea cucumber</name>
    <dbReference type="NCBI Taxonomy" id="307972"/>
    <lineage>
        <taxon>Eukaryota</taxon>
        <taxon>Metazoa</taxon>
        <taxon>Echinodermata</taxon>
        <taxon>Eleutherozoa</taxon>
        <taxon>Echinozoa</taxon>
        <taxon>Holothuroidea</taxon>
        <taxon>Aspidochirotacea</taxon>
        <taxon>Aspidochirotida</taxon>
        <taxon>Stichopodidae</taxon>
        <taxon>Apostichopus</taxon>
    </lineage>
</organism>
<sequence>MLRLILMTVCLLVVSEACKEHEECPLDLEILENGDLAIEYHSAPGDSFGRVIFKIKRNKNSGGKGSQKKVDTTPEDHEDHEDWGVVFPNNPGTFVPFEECQEISITVRSKTGGTGTLEIKGNKVIPGAACPDA</sequence>
<feature type="compositionally biased region" description="Basic and acidic residues" evidence="1">
    <location>
        <begin position="68"/>
        <end position="82"/>
    </location>
</feature>
<evidence type="ECO:0000313" key="3">
    <source>
        <dbReference type="EMBL" id="PIK48290.1"/>
    </source>
</evidence>
<accession>A0A2G8KK02</accession>
<comment type="caution">
    <text evidence="3">The sequence shown here is derived from an EMBL/GenBank/DDBJ whole genome shotgun (WGS) entry which is preliminary data.</text>
</comment>
<feature type="signal peptide" evidence="2">
    <location>
        <begin position="1"/>
        <end position="17"/>
    </location>
</feature>
<gene>
    <name evidence="3" type="ORF">BSL78_14829</name>
</gene>
<evidence type="ECO:0000256" key="2">
    <source>
        <dbReference type="SAM" id="SignalP"/>
    </source>
</evidence>
<protein>
    <submittedName>
        <fullName evidence="3">Uncharacterized protein</fullName>
    </submittedName>
</protein>
<feature type="region of interest" description="Disordered" evidence="1">
    <location>
        <begin position="58"/>
        <end position="82"/>
    </location>
</feature>
<dbReference type="AlphaFoldDB" id="A0A2G8KK02"/>
<evidence type="ECO:0000313" key="4">
    <source>
        <dbReference type="Proteomes" id="UP000230750"/>
    </source>
</evidence>
<reference evidence="3 4" key="1">
    <citation type="journal article" date="2017" name="PLoS Biol.">
        <title>The sea cucumber genome provides insights into morphological evolution and visceral regeneration.</title>
        <authorList>
            <person name="Zhang X."/>
            <person name="Sun L."/>
            <person name="Yuan J."/>
            <person name="Sun Y."/>
            <person name="Gao Y."/>
            <person name="Zhang L."/>
            <person name="Li S."/>
            <person name="Dai H."/>
            <person name="Hamel J.F."/>
            <person name="Liu C."/>
            <person name="Yu Y."/>
            <person name="Liu S."/>
            <person name="Lin W."/>
            <person name="Guo K."/>
            <person name="Jin S."/>
            <person name="Xu P."/>
            <person name="Storey K.B."/>
            <person name="Huan P."/>
            <person name="Zhang T."/>
            <person name="Zhou Y."/>
            <person name="Zhang J."/>
            <person name="Lin C."/>
            <person name="Li X."/>
            <person name="Xing L."/>
            <person name="Huo D."/>
            <person name="Sun M."/>
            <person name="Wang L."/>
            <person name="Mercier A."/>
            <person name="Li F."/>
            <person name="Yang H."/>
            <person name="Xiang J."/>
        </authorList>
    </citation>
    <scope>NUCLEOTIDE SEQUENCE [LARGE SCALE GENOMIC DNA]</scope>
    <source>
        <strain evidence="3">Shaxun</strain>
        <tissue evidence="3">Muscle</tissue>
    </source>
</reference>
<dbReference type="OrthoDB" id="10513446at2759"/>